<accession>A0ACB9QLT5</accession>
<protein>
    <submittedName>
        <fullName evidence="1">Uncharacterized protein</fullName>
    </submittedName>
</protein>
<dbReference type="EMBL" id="CM042885">
    <property type="protein sequence ID" value="KAI4366837.1"/>
    <property type="molecule type" value="Genomic_DNA"/>
</dbReference>
<comment type="caution">
    <text evidence="1">The sequence shown here is derived from an EMBL/GenBank/DDBJ whole genome shotgun (WGS) entry which is preliminary data.</text>
</comment>
<keyword evidence="2" id="KW-1185">Reference proteome</keyword>
<reference evidence="2" key="1">
    <citation type="journal article" date="2023" name="Front. Plant Sci.">
        <title>Chromosomal-level genome assembly of Melastoma candidum provides insights into trichome evolution.</title>
        <authorList>
            <person name="Zhong Y."/>
            <person name="Wu W."/>
            <person name="Sun C."/>
            <person name="Zou P."/>
            <person name="Liu Y."/>
            <person name="Dai S."/>
            <person name="Zhou R."/>
        </authorList>
    </citation>
    <scope>NUCLEOTIDE SEQUENCE [LARGE SCALE GENOMIC DNA]</scope>
</reference>
<dbReference type="Proteomes" id="UP001057402">
    <property type="component" value="Chromosome 6"/>
</dbReference>
<evidence type="ECO:0000313" key="2">
    <source>
        <dbReference type="Proteomes" id="UP001057402"/>
    </source>
</evidence>
<organism evidence="1 2">
    <name type="scientific">Melastoma candidum</name>
    <dbReference type="NCBI Taxonomy" id="119954"/>
    <lineage>
        <taxon>Eukaryota</taxon>
        <taxon>Viridiplantae</taxon>
        <taxon>Streptophyta</taxon>
        <taxon>Embryophyta</taxon>
        <taxon>Tracheophyta</taxon>
        <taxon>Spermatophyta</taxon>
        <taxon>Magnoliopsida</taxon>
        <taxon>eudicotyledons</taxon>
        <taxon>Gunneridae</taxon>
        <taxon>Pentapetalae</taxon>
        <taxon>rosids</taxon>
        <taxon>malvids</taxon>
        <taxon>Myrtales</taxon>
        <taxon>Melastomataceae</taxon>
        <taxon>Melastomatoideae</taxon>
        <taxon>Melastomateae</taxon>
        <taxon>Melastoma</taxon>
    </lineage>
</organism>
<gene>
    <name evidence="1" type="ORF">MLD38_022654</name>
</gene>
<proteinExistence type="predicted"/>
<sequence>MSRGSICNNCVERFDHHCPWVGQCIGLRKYRSRQPLLCSWLIVLFLCASEMSSSRKTWLGEGAVDVHRLHRGAYSPPSSCRRAPTIRSENRHAGSVRSRSWEIAPDVLTNIIVTERRS</sequence>
<name>A0ACB9QLT5_9MYRT</name>
<evidence type="ECO:0000313" key="1">
    <source>
        <dbReference type="EMBL" id="KAI4366837.1"/>
    </source>
</evidence>